<dbReference type="InterPro" id="IPR041561">
    <property type="entry name" value="PglD_N"/>
</dbReference>
<evidence type="ECO:0000256" key="3">
    <source>
        <dbReference type="ARBA" id="ARBA00022737"/>
    </source>
</evidence>
<comment type="similarity">
    <text evidence="1">Belongs to the transferase hexapeptide repeat family.</text>
</comment>
<evidence type="ECO:0000313" key="6">
    <source>
        <dbReference type="Proteomes" id="UP000613030"/>
    </source>
</evidence>
<dbReference type="Pfam" id="PF17836">
    <property type="entry name" value="PglD_N"/>
    <property type="match status" value="1"/>
</dbReference>
<dbReference type="InterPro" id="IPR011004">
    <property type="entry name" value="Trimer_LpxA-like_sf"/>
</dbReference>
<protein>
    <submittedName>
        <fullName evidence="5">Acetyltransferase</fullName>
    </submittedName>
</protein>
<evidence type="ECO:0000256" key="2">
    <source>
        <dbReference type="ARBA" id="ARBA00022679"/>
    </source>
</evidence>
<keyword evidence="2" id="KW-0808">Transferase</keyword>
<sequence>MKEPLLIYGAGGLGKEVLSLVRALDRFEPIGFLDDSLAAGTLVKGVQVLGGVEALKAFDKPVHVVIAFGDPVMKFEAASKIKGPRVIFPVLKHPSVILQDEASIAVGEGSILCAGSVLTTDIRLGAHVLVNLNCTIGHDTTLGSCTSVMPGVNVAGQVAIGNCVLIGSGSSIMNRITIGNLSKIGMGAVVIHDVPERVTAVGVPAKIVSSVSK</sequence>
<reference evidence="5 6" key="1">
    <citation type="submission" date="2021-01" db="EMBL/GenBank/DDBJ databases">
        <title>Chryseolinea sp. Jin1 Genome sequencing and assembly.</title>
        <authorList>
            <person name="Kim I."/>
        </authorList>
    </citation>
    <scope>NUCLEOTIDE SEQUENCE [LARGE SCALE GENOMIC DNA]</scope>
    <source>
        <strain evidence="5 6">Jin1</strain>
    </source>
</reference>
<dbReference type="NCBIfam" id="TIGR03570">
    <property type="entry name" value="NeuD_NnaD"/>
    <property type="match status" value="1"/>
</dbReference>
<gene>
    <name evidence="5" type="ORF">JI741_22435</name>
</gene>
<evidence type="ECO:0000259" key="4">
    <source>
        <dbReference type="Pfam" id="PF17836"/>
    </source>
</evidence>
<dbReference type="PANTHER" id="PTHR43300">
    <property type="entry name" value="ACETYLTRANSFERASE"/>
    <property type="match status" value="1"/>
</dbReference>
<evidence type="ECO:0000313" key="5">
    <source>
        <dbReference type="EMBL" id="MBL0744008.1"/>
    </source>
</evidence>
<feature type="domain" description="PglD N-terminal" evidence="4">
    <location>
        <begin position="5"/>
        <end position="76"/>
    </location>
</feature>
<accession>A0ABS1KXI5</accession>
<dbReference type="InterPro" id="IPR018357">
    <property type="entry name" value="Hexapep_transf_CS"/>
</dbReference>
<dbReference type="InterPro" id="IPR050179">
    <property type="entry name" value="Trans_hexapeptide_repeat"/>
</dbReference>
<name>A0ABS1KXI5_9BACT</name>
<proteinExistence type="inferred from homology"/>
<organism evidence="5 6">
    <name type="scientific">Chryseolinea lacunae</name>
    <dbReference type="NCBI Taxonomy" id="2801331"/>
    <lineage>
        <taxon>Bacteria</taxon>
        <taxon>Pseudomonadati</taxon>
        <taxon>Bacteroidota</taxon>
        <taxon>Cytophagia</taxon>
        <taxon>Cytophagales</taxon>
        <taxon>Fulvivirgaceae</taxon>
        <taxon>Chryseolinea</taxon>
    </lineage>
</organism>
<dbReference type="EMBL" id="JAERRB010000009">
    <property type="protein sequence ID" value="MBL0744008.1"/>
    <property type="molecule type" value="Genomic_DNA"/>
</dbReference>
<dbReference type="Proteomes" id="UP000613030">
    <property type="component" value="Unassembled WGS sequence"/>
</dbReference>
<dbReference type="RefSeq" id="WP_202013664.1">
    <property type="nucleotide sequence ID" value="NZ_JAERRB010000009.1"/>
</dbReference>
<dbReference type="InterPro" id="IPR020019">
    <property type="entry name" value="AcTrfase_PglD-like"/>
</dbReference>
<keyword evidence="6" id="KW-1185">Reference proteome</keyword>
<dbReference type="CDD" id="cd03360">
    <property type="entry name" value="LbH_AT_putative"/>
    <property type="match status" value="1"/>
</dbReference>
<dbReference type="PROSITE" id="PS00101">
    <property type="entry name" value="HEXAPEP_TRANSFERASES"/>
    <property type="match status" value="1"/>
</dbReference>
<dbReference type="Gene3D" id="3.40.50.20">
    <property type="match status" value="1"/>
</dbReference>
<comment type="caution">
    <text evidence="5">The sequence shown here is derived from an EMBL/GenBank/DDBJ whole genome shotgun (WGS) entry which is preliminary data.</text>
</comment>
<dbReference type="Gene3D" id="2.160.10.10">
    <property type="entry name" value="Hexapeptide repeat proteins"/>
    <property type="match status" value="1"/>
</dbReference>
<evidence type="ECO:0000256" key="1">
    <source>
        <dbReference type="ARBA" id="ARBA00007274"/>
    </source>
</evidence>
<keyword evidence="3" id="KW-0677">Repeat</keyword>
<dbReference type="PANTHER" id="PTHR43300:SF7">
    <property type="entry name" value="UDP-N-ACETYLBACILLOSAMINE N-ACETYLTRANSFERASE"/>
    <property type="match status" value="1"/>
</dbReference>
<dbReference type="SUPFAM" id="SSF51161">
    <property type="entry name" value="Trimeric LpxA-like enzymes"/>
    <property type="match status" value="1"/>
</dbReference>